<feature type="domain" description="4Fe-4S ferredoxin-type" evidence="7">
    <location>
        <begin position="129"/>
        <end position="159"/>
    </location>
</feature>
<reference evidence="8" key="1">
    <citation type="journal article" date="2013" name="Environ. Microbiol.">
        <title>Microbiota from the distal guts of lean and obese adolescents exhibit partial functional redundancy besides clear differences in community structure.</title>
        <authorList>
            <person name="Ferrer M."/>
            <person name="Ruiz A."/>
            <person name="Lanza F."/>
            <person name="Haange S.B."/>
            <person name="Oberbach A."/>
            <person name="Till H."/>
            <person name="Bargiela R."/>
            <person name="Campoy C."/>
            <person name="Segura M.T."/>
            <person name="Richter M."/>
            <person name="von Bergen M."/>
            <person name="Seifert J."/>
            <person name="Suarez A."/>
        </authorList>
    </citation>
    <scope>NUCLEOTIDE SEQUENCE</scope>
</reference>
<dbReference type="SUPFAM" id="SSF54862">
    <property type="entry name" value="4Fe-4S ferredoxins"/>
    <property type="match status" value="1"/>
</dbReference>
<gene>
    <name evidence="8" type="ORF">OBE_16717</name>
</gene>
<dbReference type="GO" id="GO:0051539">
    <property type="term" value="F:4 iron, 4 sulfur cluster binding"/>
    <property type="evidence" value="ECO:0007669"/>
    <property type="project" value="UniProtKB-KW"/>
</dbReference>
<evidence type="ECO:0000313" key="8">
    <source>
        <dbReference type="EMBL" id="EKC45706.1"/>
    </source>
</evidence>
<dbReference type="PROSITE" id="PS00198">
    <property type="entry name" value="4FE4S_FER_1"/>
    <property type="match status" value="2"/>
</dbReference>
<dbReference type="PANTHER" id="PTHR42859">
    <property type="entry name" value="OXIDOREDUCTASE"/>
    <property type="match status" value="1"/>
</dbReference>
<feature type="domain" description="4Fe-4S ferredoxin-type" evidence="7">
    <location>
        <begin position="178"/>
        <end position="207"/>
    </location>
</feature>
<proteinExistence type="predicted"/>
<evidence type="ECO:0000256" key="4">
    <source>
        <dbReference type="ARBA" id="ARBA00022982"/>
    </source>
</evidence>
<feature type="non-terminal residue" evidence="8">
    <location>
        <position position="1"/>
    </location>
</feature>
<name>K1SE57_9ZZZZ</name>
<dbReference type="Gene3D" id="3.30.70.20">
    <property type="match status" value="2"/>
</dbReference>
<keyword evidence="6" id="KW-0411">Iron-sulfur</keyword>
<evidence type="ECO:0000256" key="6">
    <source>
        <dbReference type="ARBA" id="ARBA00023014"/>
    </source>
</evidence>
<dbReference type="PANTHER" id="PTHR42859:SF10">
    <property type="entry name" value="DIMETHYLSULFOXIDE REDUCTASE CHAIN B"/>
    <property type="match status" value="1"/>
</dbReference>
<keyword evidence="5" id="KW-0408">Iron</keyword>
<dbReference type="GO" id="GO:0046872">
    <property type="term" value="F:metal ion binding"/>
    <property type="evidence" value="ECO:0007669"/>
    <property type="project" value="UniProtKB-KW"/>
</dbReference>
<dbReference type="InterPro" id="IPR017900">
    <property type="entry name" value="4Fe4S_Fe_S_CS"/>
</dbReference>
<dbReference type="Pfam" id="PF00037">
    <property type="entry name" value="Fer4"/>
    <property type="match status" value="1"/>
</dbReference>
<organism evidence="8">
    <name type="scientific">human gut metagenome</name>
    <dbReference type="NCBI Taxonomy" id="408170"/>
    <lineage>
        <taxon>unclassified sequences</taxon>
        <taxon>metagenomes</taxon>
        <taxon>organismal metagenomes</taxon>
    </lineage>
</organism>
<evidence type="ECO:0000256" key="5">
    <source>
        <dbReference type="ARBA" id="ARBA00023004"/>
    </source>
</evidence>
<keyword evidence="2" id="KW-0004">4Fe-4S</keyword>
<protein>
    <submittedName>
        <fullName evidence="8">Iron only hydrogenase large subunit</fullName>
    </submittedName>
</protein>
<evidence type="ECO:0000256" key="3">
    <source>
        <dbReference type="ARBA" id="ARBA00022723"/>
    </source>
</evidence>
<evidence type="ECO:0000256" key="1">
    <source>
        <dbReference type="ARBA" id="ARBA00022448"/>
    </source>
</evidence>
<keyword evidence="1" id="KW-0813">Transport</keyword>
<comment type="caution">
    <text evidence="8">The sequence shown here is derived from an EMBL/GenBank/DDBJ whole genome shotgun (WGS) entry which is preliminary data.</text>
</comment>
<evidence type="ECO:0000256" key="2">
    <source>
        <dbReference type="ARBA" id="ARBA00022485"/>
    </source>
</evidence>
<sequence>DKKLRKFDTKVQYLKYKVLREVARHAWTTEGTEKPADSFSFFNDVAKKIVKDKPTMRCCIYKERAIVSERIKIAMGGDPTNPNVIEVIDIACDECPVGGYDVTEACRGCIAHRCEDVCRMGAITFDEHQKAHIDKSKCVNCGQCAKVCPYGAILEFKRPCERACKIGAISRATDTSSAAAHIDNDKCISCGACVYTCPFGAISDKSYIVDIIETLKGSDNGQEL</sequence>
<evidence type="ECO:0000259" key="7">
    <source>
        <dbReference type="PROSITE" id="PS51379"/>
    </source>
</evidence>
<dbReference type="AlphaFoldDB" id="K1SE57"/>
<dbReference type="InterPro" id="IPR050294">
    <property type="entry name" value="RnfB_subfamily"/>
</dbReference>
<dbReference type="EMBL" id="AJWZ01011309">
    <property type="protein sequence ID" value="EKC45706.1"/>
    <property type="molecule type" value="Genomic_DNA"/>
</dbReference>
<feature type="domain" description="4Fe-4S ferredoxin-type" evidence="7">
    <location>
        <begin position="96"/>
        <end position="128"/>
    </location>
</feature>
<dbReference type="PROSITE" id="PS51379">
    <property type="entry name" value="4FE4S_FER_2"/>
    <property type="match status" value="3"/>
</dbReference>
<keyword evidence="4" id="KW-0249">Electron transport</keyword>
<dbReference type="Pfam" id="PF12838">
    <property type="entry name" value="Fer4_7"/>
    <property type="match status" value="1"/>
</dbReference>
<keyword evidence="3" id="KW-0479">Metal-binding</keyword>
<dbReference type="InterPro" id="IPR017896">
    <property type="entry name" value="4Fe4S_Fe-S-bd"/>
</dbReference>
<accession>K1SE57</accession>